<sequence>MSQILFTIQGHSLEHFLDSSTTPPSKFSATASGESIPNATYTHFFKQDCALASWLLFTVSSNILLDAKSYLHEPLYLPLSINTAQVIAPTPIDFVFTLRLMPNTSGPSACSIPFHGQTQFLGHFLTFHFIPRPQPFYSNCGRSIQTYSPPQPPVVNPSVNIYTYNNPSQYYDLAYHIHTSLDGFALEGDPKANQSDQLVGKRIP</sequence>
<protein>
    <submittedName>
        <fullName evidence="1">Uncharacterized protein</fullName>
    </submittedName>
</protein>
<reference evidence="1 2" key="1">
    <citation type="submission" date="2015-01" db="EMBL/GenBank/DDBJ databases">
        <title>Genome of allotetraploid Gossypium barbadense reveals genomic plasticity and fiber elongation in cotton evolution.</title>
        <authorList>
            <person name="Chen X."/>
            <person name="Liu X."/>
            <person name="Zhao B."/>
            <person name="Zheng H."/>
            <person name="Hu Y."/>
            <person name="Lu G."/>
            <person name="Yang C."/>
            <person name="Chen J."/>
            <person name="Shan C."/>
            <person name="Zhang L."/>
            <person name="Zhou Y."/>
            <person name="Wang L."/>
            <person name="Guo W."/>
            <person name="Bai Y."/>
            <person name="Ruan J."/>
            <person name="Shangguan X."/>
            <person name="Mao Y."/>
            <person name="Jiang J."/>
            <person name="Zhu Y."/>
            <person name="Lei J."/>
            <person name="Kang H."/>
            <person name="Chen S."/>
            <person name="He X."/>
            <person name="Wang R."/>
            <person name="Wang Y."/>
            <person name="Chen J."/>
            <person name="Wang L."/>
            <person name="Yu S."/>
            <person name="Wang B."/>
            <person name="Wei J."/>
            <person name="Song S."/>
            <person name="Lu X."/>
            <person name="Gao Z."/>
            <person name="Gu W."/>
            <person name="Deng X."/>
            <person name="Ma D."/>
            <person name="Wang S."/>
            <person name="Liang W."/>
            <person name="Fang L."/>
            <person name="Cai C."/>
            <person name="Zhu X."/>
            <person name="Zhou B."/>
            <person name="Zhang Y."/>
            <person name="Chen Z."/>
            <person name="Xu S."/>
            <person name="Zhu R."/>
            <person name="Wang S."/>
            <person name="Zhang T."/>
            <person name="Zhao G."/>
        </authorList>
    </citation>
    <scope>NUCLEOTIDE SEQUENCE [LARGE SCALE GENOMIC DNA]</scope>
    <source>
        <strain evidence="2">cv. Xinhai21</strain>
        <tissue evidence="1">Leaf</tissue>
    </source>
</reference>
<dbReference type="EMBL" id="KZ665245">
    <property type="protein sequence ID" value="PPS00703.1"/>
    <property type="molecule type" value="Genomic_DNA"/>
</dbReference>
<evidence type="ECO:0000313" key="1">
    <source>
        <dbReference type="EMBL" id="PPS00703.1"/>
    </source>
</evidence>
<proteinExistence type="predicted"/>
<organism evidence="1 2">
    <name type="scientific">Gossypium barbadense</name>
    <name type="common">Sea Island cotton</name>
    <name type="synonym">Hibiscus barbadensis</name>
    <dbReference type="NCBI Taxonomy" id="3634"/>
    <lineage>
        <taxon>Eukaryota</taxon>
        <taxon>Viridiplantae</taxon>
        <taxon>Streptophyta</taxon>
        <taxon>Embryophyta</taxon>
        <taxon>Tracheophyta</taxon>
        <taxon>Spermatophyta</taxon>
        <taxon>Magnoliopsida</taxon>
        <taxon>eudicotyledons</taxon>
        <taxon>Gunneridae</taxon>
        <taxon>Pentapetalae</taxon>
        <taxon>rosids</taxon>
        <taxon>malvids</taxon>
        <taxon>Malvales</taxon>
        <taxon>Malvaceae</taxon>
        <taxon>Malvoideae</taxon>
        <taxon>Gossypium</taxon>
    </lineage>
</organism>
<evidence type="ECO:0000313" key="2">
    <source>
        <dbReference type="Proteomes" id="UP000239757"/>
    </source>
</evidence>
<dbReference type="AlphaFoldDB" id="A0A2P5XBI3"/>
<dbReference type="Proteomes" id="UP000239757">
    <property type="component" value="Unassembled WGS sequence"/>
</dbReference>
<dbReference type="OrthoDB" id="994989at2759"/>
<name>A0A2P5XBI3_GOSBA</name>
<accession>A0A2P5XBI3</accession>
<gene>
    <name evidence="1" type="ORF">GOBAR_AA19962</name>
</gene>